<feature type="region of interest" description="Disordered" evidence="1">
    <location>
        <begin position="65"/>
        <end position="151"/>
    </location>
</feature>
<evidence type="ECO:0000313" key="3">
    <source>
        <dbReference type="EMBL" id="GBN73437.1"/>
    </source>
</evidence>
<keyword evidence="4" id="KW-1185">Reference proteome</keyword>
<gene>
    <name evidence="3" type="ORF">AVEN_175873_1</name>
</gene>
<evidence type="ECO:0000313" key="4">
    <source>
        <dbReference type="Proteomes" id="UP000499080"/>
    </source>
</evidence>
<protein>
    <submittedName>
        <fullName evidence="3">Uncharacterized protein</fullName>
    </submittedName>
</protein>
<keyword evidence="2" id="KW-0472">Membrane</keyword>
<reference evidence="3 4" key="1">
    <citation type="journal article" date="2019" name="Sci. Rep.">
        <title>Orb-weaving spider Araneus ventricosus genome elucidates the spidroin gene catalogue.</title>
        <authorList>
            <person name="Kono N."/>
            <person name="Nakamura H."/>
            <person name="Ohtoshi R."/>
            <person name="Moran D.A.P."/>
            <person name="Shinohara A."/>
            <person name="Yoshida Y."/>
            <person name="Fujiwara M."/>
            <person name="Mori M."/>
            <person name="Tomita M."/>
            <person name="Arakawa K."/>
        </authorList>
    </citation>
    <scope>NUCLEOTIDE SEQUENCE [LARGE SCALE GENOMIC DNA]</scope>
</reference>
<feature type="transmembrane region" description="Helical" evidence="2">
    <location>
        <begin position="39"/>
        <end position="56"/>
    </location>
</feature>
<proteinExistence type="predicted"/>
<keyword evidence="2" id="KW-1133">Transmembrane helix</keyword>
<comment type="caution">
    <text evidence="3">The sequence shown here is derived from an EMBL/GenBank/DDBJ whole genome shotgun (WGS) entry which is preliminary data.</text>
</comment>
<accession>A0A4Y2RCI3</accession>
<feature type="compositionally biased region" description="Basic and acidic residues" evidence="1">
    <location>
        <begin position="90"/>
        <end position="100"/>
    </location>
</feature>
<dbReference type="Proteomes" id="UP000499080">
    <property type="component" value="Unassembled WGS sequence"/>
</dbReference>
<name>A0A4Y2RCI3_ARAVE</name>
<dbReference type="AlphaFoldDB" id="A0A4Y2RCI3"/>
<feature type="transmembrane region" description="Helical" evidence="2">
    <location>
        <begin position="12"/>
        <end position="33"/>
    </location>
</feature>
<organism evidence="3 4">
    <name type="scientific">Araneus ventricosus</name>
    <name type="common">Orbweaver spider</name>
    <name type="synonym">Epeira ventricosa</name>
    <dbReference type="NCBI Taxonomy" id="182803"/>
    <lineage>
        <taxon>Eukaryota</taxon>
        <taxon>Metazoa</taxon>
        <taxon>Ecdysozoa</taxon>
        <taxon>Arthropoda</taxon>
        <taxon>Chelicerata</taxon>
        <taxon>Arachnida</taxon>
        <taxon>Araneae</taxon>
        <taxon>Araneomorphae</taxon>
        <taxon>Entelegynae</taxon>
        <taxon>Araneoidea</taxon>
        <taxon>Araneidae</taxon>
        <taxon>Araneus</taxon>
    </lineage>
</organism>
<evidence type="ECO:0000256" key="1">
    <source>
        <dbReference type="SAM" id="MobiDB-lite"/>
    </source>
</evidence>
<keyword evidence="2" id="KW-0812">Transmembrane</keyword>
<sequence>MERKSIFRGRASVFPMLWMWIKVFVFHEALFWMSLVSHIGIFSWYSILVLLSFAVDRLTKNSKMDKETQTIAHRMRDQSVQTEDFLDSGIKSEESEKEASEFGESDDTLSTKTHPISDESTESDTIQDESTATDTIQDESTESKGSMMEPVSDSVALPFSSLLPEPLASEAEIAARLGIKTTVKKMKFLVPTDPNLFVDDEKPMKDDKVGQWYLQYINEEHEKKREEKQLPFFQRKLLKITKRFKKKEKNN</sequence>
<evidence type="ECO:0000256" key="2">
    <source>
        <dbReference type="SAM" id="Phobius"/>
    </source>
</evidence>
<dbReference type="EMBL" id="BGPR01016551">
    <property type="protein sequence ID" value="GBN73437.1"/>
    <property type="molecule type" value="Genomic_DNA"/>
</dbReference>